<name>A0A9W4T6L9_9GLOM</name>
<dbReference type="InterPro" id="IPR032675">
    <property type="entry name" value="LRR_dom_sf"/>
</dbReference>
<comment type="caution">
    <text evidence="2">The sequence shown here is derived from an EMBL/GenBank/DDBJ whole genome shotgun (WGS) entry which is preliminary data.</text>
</comment>
<evidence type="ECO:0000256" key="1">
    <source>
        <dbReference type="SAM" id="MobiDB-lite"/>
    </source>
</evidence>
<proteinExistence type="predicted"/>
<evidence type="ECO:0000313" key="3">
    <source>
        <dbReference type="Proteomes" id="UP001153678"/>
    </source>
</evidence>
<dbReference type="SUPFAM" id="SSF52058">
    <property type="entry name" value="L domain-like"/>
    <property type="match status" value="1"/>
</dbReference>
<feature type="region of interest" description="Disordered" evidence="1">
    <location>
        <begin position="290"/>
        <end position="327"/>
    </location>
</feature>
<accession>A0A9W4T6L9</accession>
<dbReference type="AlphaFoldDB" id="A0A9W4T6L9"/>
<feature type="compositionally biased region" description="Polar residues" evidence="1">
    <location>
        <begin position="294"/>
        <end position="303"/>
    </location>
</feature>
<dbReference type="Proteomes" id="UP001153678">
    <property type="component" value="Unassembled WGS sequence"/>
</dbReference>
<sequence>MPKNNITPALTLQKYLNDFIPDKNQRAKMTTLVIKDKQLLQSDTDLSDFVNLVNITITGNQLTDIHFLNSIKNKEKISSLFFSENKIEDPDFEFLGNNFPNLTWVLGTLSERTVYQDMDYLPDLLDSSIQDIHNRTVGRYNLSQQGTLAQLRKESIQRRQKEVAKRDLDKVLGQGTVKKFVEENSRIQEIKTKNPIQIQVIESLDDFSVEGSSGGIFVFSIFGSDDKDIESEIKNVFNKHLKNRGLVWQNETDFNLLNRSSETIEENVRERLFNNIQKFLIDQTRKQLRGLPTNRLNNTASGSRDSKDQSGKSQGLDSNDRSKLDQVLPGLFTNGKLDENKLNEIEKIKELFQKTEINPADTNALQQ</sequence>
<evidence type="ECO:0000313" key="2">
    <source>
        <dbReference type="EMBL" id="CAI2194405.1"/>
    </source>
</evidence>
<feature type="non-terminal residue" evidence="2">
    <location>
        <position position="367"/>
    </location>
</feature>
<organism evidence="2 3">
    <name type="scientific">Funneliformis geosporum</name>
    <dbReference type="NCBI Taxonomy" id="1117311"/>
    <lineage>
        <taxon>Eukaryota</taxon>
        <taxon>Fungi</taxon>
        <taxon>Fungi incertae sedis</taxon>
        <taxon>Mucoromycota</taxon>
        <taxon>Glomeromycotina</taxon>
        <taxon>Glomeromycetes</taxon>
        <taxon>Glomerales</taxon>
        <taxon>Glomeraceae</taxon>
        <taxon>Funneliformis</taxon>
    </lineage>
</organism>
<keyword evidence="3" id="KW-1185">Reference proteome</keyword>
<dbReference type="Gene3D" id="3.80.10.10">
    <property type="entry name" value="Ribonuclease Inhibitor"/>
    <property type="match status" value="1"/>
</dbReference>
<gene>
    <name evidence="2" type="ORF">FWILDA_LOCUS16561</name>
</gene>
<dbReference type="EMBL" id="CAMKVN010010848">
    <property type="protein sequence ID" value="CAI2194405.1"/>
    <property type="molecule type" value="Genomic_DNA"/>
</dbReference>
<protein>
    <submittedName>
        <fullName evidence="2">6283_t:CDS:1</fullName>
    </submittedName>
</protein>
<reference evidence="2" key="1">
    <citation type="submission" date="2022-08" db="EMBL/GenBank/DDBJ databases">
        <authorList>
            <person name="Kallberg Y."/>
            <person name="Tangrot J."/>
            <person name="Rosling A."/>
        </authorList>
    </citation>
    <scope>NUCLEOTIDE SEQUENCE</scope>
    <source>
        <strain evidence="2">Wild A</strain>
    </source>
</reference>